<dbReference type="SMART" id="SM00354">
    <property type="entry name" value="HTH_LACI"/>
    <property type="match status" value="1"/>
</dbReference>
<dbReference type="CDD" id="cd01392">
    <property type="entry name" value="HTH_LacI"/>
    <property type="match status" value="1"/>
</dbReference>
<evidence type="ECO:0000313" key="6">
    <source>
        <dbReference type="Proteomes" id="UP000321261"/>
    </source>
</evidence>
<sequence>MITSRDVARLAGVSQPTVSRALRDDPKVSEATKQRVREAALALGYAPNAIGRALSVGRSTRVGLVVTDLENQFYAHVIAPMHHELERLGYELVLITESSESAPVAEHVTAHGLCGVVLATTTVESIVPVRLRDRGVPFVYFNRTSQSVQADSVTVDPENGVRELLRDAIGKGHRRIGAIFGPRNTSTGEQRENTVRAVLDEHGLALAHRDVRHGPFDFRTGDEGLRELLDRADPPTLVLCGNDVVALGALNAAAELGVGVPDDVSIAGFDDLPTSRWALIRLSTVAYDLDEMSREAARLIVARVEQPDAPQAQPVYPTRYVARATIAAPRA</sequence>
<proteinExistence type="predicted"/>
<keyword evidence="3" id="KW-0804">Transcription</keyword>
<dbReference type="InterPro" id="IPR000843">
    <property type="entry name" value="HTH_LacI"/>
</dbReference>
<dbReference type="SUPFAM" id="SSF47413">
    <property type="entry name" value="lambda repressor-like DNA-binding domains"/>
    <property type="match status" value="1"/>
</dbReference>
<dbReference type="Proteomes" id="UP000321261">
    <property type="component" value="Unassembled WGS sequence"/>
</dbReference>
<dbReference type="Pfam" id="PF00356">
    <property type="entry name" value="LacI"/>
    <property type="match status" value="1"/>
</dbReference>
<feature type="domain" description="HTH lacI-type" evidence="4">
    <location>
        <begin position="2"/>
        <end position="56"/>
    </location>
</feature>
<dbReference type="PROSITE" id="PS50932">
    <property type="entry name" value="HTH_LACI_2"/>
    <property type="match status" value="1"/>
</dbReference>
<dbReference type="PANTHER" id="PTHR30146">
    <property type="entry name" value="LACI-RELATED TRANSCRIPTIONAL REPRESSOR"/>
    <property type="match status" value="1"/>
</dbReference>
<evidence type="ECO:0000256" key="3">
    <source>
        <dbReference type="ARBA" id="ARBA00023163"/>
    </source>
</evidence>
<dbReference type="PANTHER" id="PTHR30146:SF153">
    <property type="entry name" value="LACTOSE OPERON REPRESSOR"/>
    <property type="match status" value="1"/>
</dbReference>
<evidence type="ECO:0000313" key="5">
    <source>
        <dbReference type="EMBL" id="TWF79760.1"/>
    </source>
</evidence>
<evidence type="ECO:0000259" key="4">
    <source>
        <dbReference type="PROSITE" id="PS50932"/>
    </source>
</evidence>
<dbReference type="CDD" id="cd06267">
    <property type="entry name" value="PBP1_LacI_sugar_binding-like"/>
    <property type="match status" value="1"/>
</dbReference>
<protein>
    <submittedName>
        <fullName evidence="5">LacI family transcriptional regulator</fullName>
    </submittedName>
</protein>
<organism evidence="5 6">
    <name type="scientific">Pseudonocardia hierapolitana</name>
    <dbReference type="NCBI Taxonomy" id="1128676"/>
    <lineage>
        <taxon>Bacteria</taxon>
        <taxon>Bacillati</taxon>
        <taxon>Actinomycetota</taxon>
        <taxon>Actinomycetes</taxon>
        <taxon>Pseudonocardiales</taxon>
        <taxon>Pseudonocardiaceae</taxon>
        <taxon>Pseudonocardia</taxon>
    </lineage>
</organism>
<dbReference type="EMBL" id="VIWU01000001">
    <property type="protein sequence ID" value="TWF79760.1"/>
    <property type="molecule type" value="Genomic_DNA"/>
</dbReference>
<dbReference type="SUPFAM" id="SSF53822">
    <property type="entry name" value="Periplasmic binding protein-like I"/>
    <property type="match status" value="1"/>
</dbReference>
<dbReference type="InterPro" id="IPR010982">
    <property type="entry name" value="Lambda_DNA-bd_dom_sf"/>
</dbReference>
<reference evidence="5 6" key="1">
    <citation type="submission" date="2019-06" db="EMBL/GenBank/DDBJ databases">
        <title>Sequencing the genomes of 1000 actinobacteria strains.</title>
        <authorList>
            <person name="Klenk H.-P."/>
        </authorList>
    </citation>
    <scope>NUCLEOTIDE SEQUENCE [LARGE SCALE GENOMIC DNA]</scope>
    <source>
        <strain evidence="5 6">DSM 45671</strain>
    </source>
</reference>
<accession>A0A561SY13</accession>
<dbReference type="GO" id="GO:0003700">
    <property type="term" value="F:DNA-binding transcription factor activity"/>
    <property type="evidence" value="ECO:0007669"/>
    <property type="project" value="TreeGrafter"/>
</dbReference>
<dbReference type="AlphaFoldDB" id="A0A561SY13"/>
<keyword evidence="6" id="KW-1185">Reference proteome</keyword>
<gene>
    <name evidence="5" type="ORF">FHX44_115694</name>
</gene>
<evidence type="ECO:0000256" key="2">
    <source>
        <dbReference type="ARBA" id="ARBA00023125"/>
    </source>
</evidence>
<dbReference type="Gene3D" id="3.40.50.2300">
    <property type="match status" value="2"/>
</dbReference>
<dbReference type="Gene3D" id="1.10.260.40">
    <property type="entry name" value="lambda repressor-like DNA-binding domains"/>
    <property type="match status" value="1"/>
</dbReference>
<keyword evidence="2" id="KW-0238">DNA-binding</keyword>
<dbReference type="Pfam" id="PF13377">
    <property type="entry name" value="Peripla_BP_3"/>
    <property type="match status" value="1"/>
</dbReference>
<evidence type="ECO:0000256" key="1">
    <source>
        <dbReference type="ARBA" id="ARBA00023015"/>
    </source>
</evidence>
<name>A0A561SY13_9PSEU</name>
<keyword evidence="1" id="KW-0805">Transcription regulation</keyword>
<dbReference type="OrthoDB" id="2854648at2"/>
<dbReference type="InterPro" id="IPR028082">
    <property type="entry name" value="Peripla_BP_I"/>
</dbReference>
<dbReference type="RefSeq" id="WP_147258560.1">
    <property type="nucleotide sequence ID" value="NZ_VIWU01000001.1"/>
</dbReference>
<dbReference type="InterPro" id="IPR046335">
    <property type="entry name" value="LacI/GalR-like_sensor"/>
</dbReference>
<comment type="caution">
    <text evidence="5">The sequence shown here is derived from an EMBL/GenBank/DDBJ whole genome shotgun (WGS) entry which is preliminary data.</text>
</comment>
<dbReference type="GO" id="GO:0000976">
    <property type="term" value="F:transcription cis-regulatory region binding"/>
    <property type="evidence" value="ECO:0007669"/>
    <property type="project" value="TreeGrafter"/>
</dbReference>